<dbReference type="SUPFAM" id="SSF54593">
    <property type="entry name" value="Glyoxalase/Bleomycin resistance protein/Dihydroxybiphenyl dioxygenase"/>
    <property type="match status" value="1"/>
</dbReference>
<comment type="caution">
    <text evidence="3">The sequence shown here is derived from an EMBL/GenBank/DDBJ whole genome shotgun (WGS) entry which is preliminary data.</text>
</comment>
<dbReference type="AlphaFoldDB" id="A0A9W6C249"/>
<feature type="domain" description="VOC" evidence="2">
    <location>
        <begin position="256"/>
        <end position="380"/>
    </location>
</feature>
<dbReference type="EMBL" id="BRXU01000063">
    <property type="protein sequence ID" value="GLC62298.1"/>
    <property type="molecule type" value="Genomic_DNA"/>
</dbReference>
<feature type="compositionally biased region" description="Basic and acidic residues" evidence="1">
    <location>
        <begin position="20"/>
        <end position="51"/>
    </location>
</feature>
<evidence type="ECO:0000313" key="4">
    <source>
        <dbReference type="Proteomes" id="UP001165080"/>
    </source>
</evidence>
<feature type="region of interest" description="Disordered" evidence="1">
    <location>
        <begin position="152"/>
        <end position="192"/>
    </location>
</feature>
<organism evidence="3 4">
    <name type="scientific">Pleodorina starrii</name>
    <dbReference type="NCBI Taxonomy" id="330485"/>
    <lineage>
        <taxon>Eukaryota</taxon>
        <taxon>Viridiplantae</taxon>
        <taxon>Chlorophyta</taxon>
        <taxon>core chlorophytes</taxon>
        <taxon>Chlorophyceae</taxon>
        <taxon>CS clade</taxon>
        <taxon>Chlamydomonadales</taxon>
        <taxon>Volvocaceae</taxon>
        <taxon>Pleodorina</taxon>
    </lineage>
</organism>
<dbReference type="PANTHER" id="PTHR36503:SF1">
    <property type="entry name" value="BLR2520 PROTEIN"/>
    <property type="match status" value="1"/>
</dbReference>
<name>A0A9W6C249_9CHLO</name>
<dbReference type="Proteomes" id="UP001165080">
    <property type="component" value="Unassembled WGS sequence"/>
</dbReference>
<evidence type="ECO:0000259" key="2">
    <source>
        <dbReference type="PROSITE" id="PS51819"/>
    </source>
</evidence>
<dbReference type="PROSITE" id="PS51819">
    <property type="entry name" value="VOC"/>
    <property type="match status" value="1"/>
</dbReference>
<feature type="region of interest" description="Disordered" evidence="1">
    <location>
        <begin position="207"/>
        <end position="251"/>
    </location>
</feature>
<dbReference type="InterPro" id="IPR029068">
    <property type="entry name" value="Glyas_Bleomycin-R_OHBP_Dase"/>
</dbReference>
<gene>
    <name evidence="3" type="primary">PLESTB003272</name>
    <name evidence="3" type="ORF">PLESTB_001867900</name>
</gene>
<reference evidence="3 4" key="1">
    <citation type="journal article" date="2023" name="Commun. Biol.">
        <title>Reorganization of the ancestral sex-determining regions during the evolution of trioecy in Pleodorina starrii.</title>
        <authorList>
            <person name="Takahashi K."/>
            <person name="Suzuki S."/>
            <person name="Kawai-Toyooka H."/>
            <person name="Yamamoto K."/>
            <person name="Hamaji T."/>
            <person name="Ootsuki R."/>
            <person name="Yamaguchi H."/>
            <person name="Kawachi M."/>
            <person name="Higashiyama T."/>
            <person name="Nozaki H."/>
        </authorList>
    </citation>
    <scope>NUCLEOTIDE SEQUENCE [LARGE SCALE GENOMIC DNA]</scope>
    <source>
        <strain evidence="3 4">NIES-4479</strain>
    </source>
</reference>
<dbReference type="InterPro" id="IPR004360">
    <property type="entry name" value="Glyas_Fos-R_dOase_dom"/>
</dbReference>
<dbReference type="PANTHER" id="PTHR36503">
    <property type="entry name" value="BLR2520 PROTEIN"/>
    <property type="match status" value="1"/>
</dbReference>
<dbReference type="Pfam" id="PF00903">
    <property type="entry name" value="Glyoxalase"/>
    <property type="match status" value="1"/>
</dbReference>
<evidence type="ECO:0000256" key="1">
    <source>
        <dbReference type="SAM" id="MobiDB-lite"/>
    </source>
</evidence>
<protein>
    <recommendedName>
        <fullName evidence="2">VOC domain-containing protein</fullName>
    </recommendedName>
</protein>
<keyword evidence="4" id="KW-1185">Reference proteome</keyword>
<accession>A0A9W6C249</accession>
<dbReference type="Gene3D" id="3.10.180.10">
    <property type="entry name" value="2,3-Dihydroxybiphenyl 1,2-Dioxygenase, domain 1"/>
    <property type="match status" value="1"/>
</dbReference>
<proteinExistence type="predicted"/>
<dbReference type="InterPro" id="IPR037523">
    <property type="entry name" value="VOC_core"/>
</dbReference>
<feature type="compositionally biased region" description="Basic and acidic residues" evidence="1">
    <location>
        <begin position="81"/>
        <end position="122"/>
    </location>
</feature>
<evidence type="ECO:0000313" key="3">
    <source>
        <dbReference type="EMBL" id="GLC62298.1"/>
    </source>
</evidence>
<feature type="region of interest" description="Disordered" evidence="1">
    <location>
        <begin position="1"/>
        <end position="122"/>
    </location>
</feature>
<sequence>MTRPTSVTSGGAEGPPDQGGDPHHDVDDRDDDQHPPGEQPDDARGHGDRHGPQPVGDGVHDLPDPAALPERPGQGAVDPVRQGEEGDEDQRAHRPLVDVEDGQNGRDDEREPHHRDHVGHREHPVVVRRLRRLDRVLVLLCHVPRPVLRRSRANGPRPSVLPSRLSGRRRAAREMTPPGARAGTVPGRTRAARAEWGGSLVAGRRCARNGSAGAPCAPSPGELRPGARPRPDAGRATPSVPLTGAGPDRRTAVDPRVHFLTLSTPDLDAAREFYARGLGWEPLLDVPGEILFFQIAPGTVLGLFDAGKFAEDLGLPSATPAQGVTLAHNVDGEAAVRASVDAMSAAGGTVLTSPRPGAFGGIFHAHVADPNGVVWEIAYNPGWRIDDDGTVHLG</sequence>